<reference evidence="1" key="1">
    <citation type="journal article" date="2015" name="Nature">
        <title>Complex archaea that bridge the gap between prokaryotes and eukaryotes.</title>
        <authorList>
            <person name="Spang A."/>
            <person name="Saw J.H."/>
            <person name="Jorgensen S.L."/>
            <person name="Zaremba-Niedzwiedzka K."/>
            <person name="Martijn J."/>
            <person name="Lind A.E."/>
            <person name="van Eijk R."/>
            <person name="Schleper C."/>
            <person name="Guy L."/>
            <person name="Ettema T.J."/>
        </authorList>
    </citation>
    <scope>NUCLEOTIDE SEQUENCE</scope>
</reference>
<evidence type="ECO:0000313" key="1">
    <source>
        <dbReference type="EMBL" id="KKN09087.1"/>
    </source>
</evidence>
<name>A0A0F9NAW6_9ZZZZ</name>
<sequence length="39" mass="4584">MNCPKCGTEMMYRLNKDANSLTFICPQCLYKDIREVEPQ</sequence>
<evidence type="ECO:0008006" key="2">
    <source>
        <dbReference type="Google" id="ProtNLM"/>
    </source>
</evidence>
<proteinExistence type="predicted"/>
<comment type="caution">
    <text evidence="1">The sequence shown here is derived from an EMBL/GenBank/DDBJ whole genome shotgun (WGS) entry which is preliminary data.</text>
</comment>
<dbReference type="AlphaFoldDB" id="A0A0F9NAW6"/>
<protein>
    <recommendedName>
        <fullName evidence="2">DNA-directed RNA polymerase M/15kDa subunit domain-containing protein</fullName>
    </recommendedName>
</protein>
<organism evidence="1">
    <name type="scientific">marine sediment metagenome</name>
    <dbReference type="NCBI Taxonomy" id="412755"/>
    <lineage>
        <taxon>unclassified sequences</taxon>
        <taxon>metagenomes</taxon>
        <taxon>ecological metagenomes</taxon>
    </lineage>
</organism>
<dbReference type="EMBL" id="LAZR01004384">
    <property type="protein sequence ID" value="KKN09087.1"/>
    <property type="molecule type" value="Genomic_DNA"/>
</dbReference>
<accession>A0A0F9NAW6</accession>
<gene>
    <name evidence="1" type="ORF">LCGC14_1049980</name>
</gene>